<protein>
    <submittedName>
        <fullName evidence="2">Urocanate hydratase</fullName>
    </submittedName>
</protein>
<keyword evidence="3" id="KW-1185">Reference proteome</keyword>
<dbReference type="SUPFAM" id="SSF111326">
    <property type="entry name" value="Urocanase"/>
    <property type="match status" value="1"/>
</dbReference>
<sequence>MVRNRELSDPILIGRDHLDFGLVTSLNREIESMQADADTASNLTLFNTLLSVTGGAACISVHHGGGVGMKFSQCFEVITICDGTEEAVSHRCGL</sequence>
<dbReference type="PANTHER" id="PTHR12216">
    <property type="entry name" value="UROCANATE HYDRATASE"/>
    <property type="match status" value="1"/>
</dbReference>
<name>A0ABU0UU63_ACIBI</name>
<dbReference type="PANTHER" id="PTHR12216:SF4">
    <property type="entry name" value="UROCANATE HYDRATASE"/>
    <property type="match status" value="1"/>
</dbReference>
<evidence type="ECO:0000259" key="1">
    <source>
        <dbReference type="Pfam" id="PF17392"/>
    </source>
</evidence>
<accession>A0ABU0UU63</accession>
<reference evidence="2 3" key="1">
    <citation type="submission" date="2023-07" db="EMBL/GenBank/DDBJ databases">
        <title>Functional and genomic diversity of the sorghum phyllosphere microbiome.</title>
        <authorList>
            <person name="Shade A."/>
        </authorList>
    </citation>
    <scope>NUCLEOTIDE SEQUENCE [LARGE SCALE GENOMIC DNA]</scope>
    <source>
        <strain evidence="2 3">SORGH_AS_0887</strain>
    </source>
</reference>
<organism evidence="2 3">
    <name type="scientific">Acinetobacter baylyi</name>
    <dbReference type="NCBI Taxonomy" id="202950"/>
    <lineage>
        <taxon>Bacteria</taxon>
        <taxon>Pseudomonadati</taxon>
        <taxon>Pseudomonadota</taxon>
        <taxon>Gammaproteobacteria</taxon>
        <taxon>Moraxellales</taxon>
        <taxon>Moraxellaceae</taxon>
        <taxon>Acinetobacter</taxon>
    </lineage>
</organism>
<comment type="caution">
    <text evidence="2">The sequence shown here is derived from an EMBL/GenBank/DDBJ whole genome shotgun (WGS) entry which is preliminary data.</text>
</comment>
<dbReference type="EMBL" id="JAUTBK010000002">
    <property type="protein sequence ID" value="MDQ1208098.1"/>
    <property type="molecule type" value="Genomic_DNA"/>
</dbReference>
<dbReference type="Pfam" id="PF17392">
    <property type="entry name" value="Urocanase_C"/>
    <property type="match status" value="1"/>
</dbReference>
<proteinExistence type="predicted"/>
<dbReference type="InterPro" id="IPR036190">
    <property type="entry name" value="Urocanase_sf"/>
</dbReference>
<evidence type="ECO:0000313" key="3">
    <source>
        <dbReference type="Proteomes" id="UP001233360"/>
    </source>
</evidence>
<dbReference type="InterPro" id="IPR023637">
    <property type="entry name" value="Urocanase-like"/>
</dbReference>
<dbReference type="Proteomes" id="UP001233360">
    <property type="component" value="Unassembled WGS sequence"/>
</dbReference>
<evidence type="ECO:0000313" key="2">
    <source>
        <dbReference type="EMBL" id="MDQ1208098.1"/>
    </source>
</evidence>
<dbReference type="Gene3D" id="3.40.1770.10">
    <property type="entry name" value="Urocanase superfamily"/>
    <property type="match status" value="1"/>
</dbReference>
<gene>
    <name evidence="2" type="ORF">QE380_001021</name>
</gene>
<dbReference type="InterPro" id="IPR035401">
    <property type="entry name" value="Urocanase_C"/>
</dbReference>
<feature type="domain" description="Urocanase C-terminal" evidence="1">
    <location>
        <begin position="1"/>
        <end position="88"/>
    </location>
</feature>